<dbReference type="EMBL" id="JGCY01000151">
    <property type="protein sequence ID" value="EXY76512.1"/>
    <property type="molecule type" value="Genomic_DNA"/>
</dbReference>
<organism evidence="1 2">
    <name type="scientific">Bacteroides fragilis str. 3988T(B)14</name>
    <dbReference type="NCBI Taxonomy" id="1339315"/>
    <lineage>
        <taxon>Bacteria</taxon>
        <taxon>Pseudomonadati</taxon>
        <taxon>Bacteroidota</taxon>
        <taxon>Bacteroidia</taxon>
        <taxon>Bacteroidales</taxon>
        <taxon>Bacteroidaceae</taxon>
        <taxon>Bacteroides</taxon>
    </lineage>
</organism>
<dbReference type="Proteomes" id="UP000020529">
    <property type="component" value="Unassembled WGS sequence"/>
</dbReference>
<comment type="caution">
    <text evidence="1">The sequence shown here is derived from an EMBL/GenBank/DDBJ whole genome shotgun (WGS) entry which is preliminary data.</text>
</comment>
<accession>A0A015T1U8</accession>
<evidence type="ECO:0000313" key="2">
    <source>
        <dbReference type="Proteomes" id="UP000020529"/>
    </source>
</evidence>
<proteinExistence type="predicted"/>
<name>A0A015T1U8_BACFG</name>
<protein>
    <submittedName>
        <fullName evidence="1">Uncharacterized protein</fullName>
    </submittedName>
</protein>
<gene>
    <name evidence="1" type="ORF">M124_4601</name>
</gene>
<dbReference type="PATRIC" id="fig|1339315.3.peg.520"/>
<reference evidence="1 2" key="1">
    <citation type="submission" date="2014-02" db="EMBL/GenBank/DDBJ databases">
        <authorList>
            <person name="Sears C."/>
            <person name="Carroll K."/>
            <person name="Sack B.R."/>
            <person name="Qadri F."/>
            <person name="Myers L.L."/>
            <person name="Chung G.-T."/>
            <person name="Escheverria P."/>
            <person name="Fraser C.M."/>
            <person name="Sadzewicz L."/>
            <person name="Shefchek K.A."/>
            <person name="Tallon L."/>
            <person name="Das S.P."/>
            <person name="Daugherty S."/>
            <person name="Mongodin E.F."/>
        </authorList>
    </citation>
    <scope>NUCLEOTIDE SEQUENCE [LARGE SCALE GENOMIC DNA]</scope>
    <source>
        <strain evidence="2">3988T(B)14</strain>
    </source>
</reference>
<dbReference type="AlphaFoldDB" id="A0A015T1U8"/>
<evidence type="ECO:0000313" key="1">
    <source>
        <dbReference type="EMBL" id="EXY76512.1"/>
    </source>
</evidence>
<sequence>MGQPRVDRSVGSPSLEDSDIRIEKKWNWKEKRQGEPDFSQSGFQFALREWLVSTKGSGAAKRKSYKRKMEVRLKWVIPFQPVDDICPKVSLKFNHHNTMLEYFGFVAGTSLANPKVSCTVTVCEILIKWSFFLQLSHAFTQFRLIARKKNRVNDSEIKFSYLVTIGAKAVFNCYFHASFDFYCTSIISSIRPYRTERSAVLSMA</sequence>